<organism evidence="1 2">
    <name type="scientific">Thermus scotoductus</name>
    <dbReference type="NCBI Taxonomy" id="37636"/>
    <lineage>
        <taxon>Bacteria</taxon>
        <taxon>Thermotogati</taxon>
        <taxon>Deinococcota</taxon>
        <taxon>Deinococci</taxon>
        <taxon>Thermales</taxon>
        <taxon>Thermaceae</taxon>
        <taxon>Thermus</taxon>
    </lineage>
</organism>
<feature type="non-terminal residue" evidence="1">
    <location>
        <position position="94"/>
    </location>
</feature>
<comment type="caution">
    <text evidence="1">The sequence shown here is derived from an EMBL/GenBank/DDBJ whole genome shotgun (WGS) entry which is preliminary data.</text>
</comment>
<evidence type="ECO:0000313" key="2">
    <source>
        <dbReference type="Proteomes" id="UP000288051"/>
    </source>
</evidence>
<keyword evidence="1" id="KW-0547">Nucleotide-binding</keyword>
<keyword evidence="1" id="KW-0347">Helicase</keyword>
<protein>
    <submittedName>
        <fullName evidence="1">ATP-dependent DNA helicase RecG</fullName>
    </submittedName>
</protein>
<name>A0A430S9T6_THESC</name>
<keyword evidence="1" id="KW-0378">Hydrolase</keyword>
<gene>
    <name evidence="1" type="ORF">CSW37_11405</name>
</gene>
<dbReference type="GO" id="GO:0004386">
    <property type="term" value="F:helicase activity"/>
    <property type="evidence" value="ECO:0007669"/>
    <property type="project" value="UniProtKB-KW"/>
</dbReference>
<dbReference type="AlphaFoldDB" id="A0A430S9T6"/>
<reference evidence="1 2" key="1">
    <citation type="journal article" date="2019" name="Extremophiles">
        <title>Biogeography of thermophiles and predominance of Thermus scotoductus in domestic water heaters.</title>
        <authorList>
            <person name="Wilpiszeski R.L."/>
            <person name="Zhang Z."/>
            <person name="House C.H."/>
        </authorList>
    </citation>
    <scope>NUCLEOTIDE SEQUENCE [LARGE SCALE GENOMIC DNA]</scope>
    <source>
        <strain evidence="1 2">24_S24</strain>
    </source>
</reference>
<evidence type="ECO:0000313" key="1">
    <source>
        <dbReference type="EMBL" id="RTH32627.1"/>
    </source>
</evidence>
<keyword evidence="1" id="KW-0067">ATP-binding</keyword>
<dbReference type="Proteomes" id="UP000288051">
    <property type="component" value="Unassembled WGS sequence"/>
</dbReference>
<accession>A0A430S9T6</accession>
<dbReference type="EMBL" id="PELZ01000439">
    <property type="protein sequence ID" value="RTH32627.1"/>
    <property type="molecule type" value="Genomic_DNA"/>
</dbReference>
<sequence length="94" mass="10608">MKGVREGELRERLLRPLLRELKDGARDQVVVGGLENLIQNLAKPFPRLQSLFQGYGGKTPEERKEILLEAIRFLKDGLTAPPPRAQAASLPFWC</sequence>
<proteinExistence type="predicted"/>